<evidence type="ECO:0008006" key="3">
    <source>
        <dbReference type="Google" id="ProtNLM"/>
    </source>
</evidence>
<feature type="non-terminal residue" evidence="1">
    <location>
        <position position="203"/>
    </location>
</feature>
<sequence>VKKLRHPTLYYNLERVPEIKGHLASAQHAQASASLPPTLTTENARPTVHPVSYNWLKPSAVARVNTRWSDTHFRFDGWVVLTKEDRVLLQARPARGRAGDCTVAAVFPARVDLGDRLLTIEGGQAFPGNPRVQIASLLISDNVDLANLTYNTLPSNRTTLGTFTVAHGVNKSTAQFSCIPDASVVIELACLDDDCRIEYSVDD</sequence>
<dbReference type="OMA" id="CRIEYRE"/>
<dbReference type="OrthoDB" id="2794441at2759"/>
<feature type="non-terminal residue" evidence="1">
    <location>
        <position position="1"/>
    </location>
</feature>
<dbReference type="EMBL" id="KB467931">
    <property type="protein sequence ID" value="PCH37445.1"/>
    <property type="molecule type" value="Genomic_DNA"/>
</dbReference>
<keyword evidence="2" id="KW-1185">Reference proteome</keyword>
<accession>A0A2H3J725</accession>
<gene>
    <name evidence="1" type="ORF">WOLCODRAFT_50615</name>
</gene>
<organism evidence="1 2">
    <name type="scientific">Wolfiporia cocos (strain MD-104)</name>
    <name type="common">Brown rot fungus</name>
    <dbReference type="NCBI Taxonomy" id="742152"/>
    <lineage>
        <taxon>Eukaryota</taxon>
        <taxon>Fungi</taxon>
        <taxon>Dikarya</taxon>
        <taxon>Basidiomycota</taxon>
        <taxon>Agaricomycotina</taxon>
        <taxon>Agaricomycetes</taxon>
        <taxon>Polyporales</taxon>
        <taxon>Phaeolaceae</taxon>
        <taxon>Wolfiporia</taxon>
    </lineage>
</organism>
<reference evidence="1 2" key="1">
    <citation type="journal article" date="2012" name="Science">
        <title>The Paleozoic origin of enzymatic lignin decomposition reconstructed from 31 fungal genomes.</title>
        <authorList>
            <person name="Floudas D."/>
            <person name="Binder M."/>
            <person name="Riley R."/>
            <person name="Barry K."/>
            <person name="Blanchette R.A."/>
            <person name="Henrissat B."/>
            <person name="Martinez A.T."/>
            <person name="Otillar R."/>
            <person name="Spatafora J.W."/>
            <person name="Yadav J.S."/>
            <person name="Aerts A."/>
            <person name="Benoit I."/>
            <person name="Boyd A."/>
            <person name="Carlson A."/>
            <person name="Copeland A."/>
            <person name="Coutinho P.M."/>
            <person name="de Vries R.P."/>
            <person name="Ferreira P."/>
            <person name="Findley K."/>
            <person name="Foster B."/>
            <person name="Gaskell J."/>
            <person name="Glotzer D."/>
            <person name="Gorecki P."/>
            <person name="Heitman J."/>
            <person name="Hesse C."/>
            <person name="Hori C."/>
            <person name="Igarashi K."/>
            <person name="Jurgens J.A."/>
            <person name="Kallen N."/>
            <person name="Kersten P."/>
            <person name="Kohler A."/>
            <person name="Kuees U."/>
            <person name="Kumar T.K.A."/>
            <person name="Kuo A."/>
            <person name="LaButti K."/>
            <person name="Larrondo L.F."/>
            <person name="Lindquist E."/>
            <person name="Ling A."/>
            <person name="Lombard V."/>
            <person name="Lucas S."/>
            <person name="Lundell T."/>
            <person name="Martin R."/>
            <person name="McLaughlin D.J."/>
            <person name="Morgenstern I."/>
            <person name="Morin E."/>
            <person name="Murat C."/>
            <person name="Nagy L.G."/>
            <person name="Nolan M."/>
            <person name="Ohm R.A."/>
            <person name="Patyshakuliyeva A."/>
            <person name="Rokas A."/>
            <person name="Ruiz-Duenas F.J."/>
            <person name="Sabat G."/>
            <person name="Salamov A."/>
            <person name="Samejima M."/>
            <person name="Schmutz J."/>
            <person name="Slot J.C."/>
            <person name="St John F."/>
            <person name="Stenlid J."/>
            <person name="Sun H."/>
            <person name="Sun S."/>
            <person name="Syed K."/>
            <person name="Tsang A."/>
            <person name="Wiebenga A."/>
            <person name="Young D."/>
            <person name="Pisabarro A."/>
            <person name="Eastwood D.C."/>
            <person name="Martin F."/>
            <person name="Cullen D."/>
            <person name="Grigoriev I.V."/>
            <person name="Hibbett D.S."/>
        </authorList>
    </citation>
    <scope>NUCLEOTIDE SEQUENCE [LARGE SCALE GENOMIC DNA]</scope>
    <source>
        <strain evidence="1 2">MD-104</strain>
    </source>
</reference>
<dbReference type="AlphaFoldDB" id="A0A2H3J725"/>
<name>A0A2H3J725_WOLCO</name>
<evidence type="ECO:0000313" key="2">
    <source>
        <dbReference type="Proteomes" id="UP000218811"/>
    </source>
</evidence>
<protein>
    <recommendedName>
        <fullName evidence="3">Ubiquitin 3 binding protein But2 C-terminal domain-containing protein</fullName>
    </recommendedName>
</protein>
<evidence type="ECO:0000313" key="1">
    <source>
        <dbReference type="EMBL" id="PCH37445.1"/>
    </source>
</evidence>
<dbReference type="Proteomes" id="UP000218811">
    <property type="component" value="Unassembled WGS sequence"/>
</dbReference>
<proteinExistence type="predicted"/>